<feature type="compositionally biased region" description="Basic and acidic residues" evidence="1">
    <location>
        <begin position="483"/>
        <end position="501"/>
    </location>
</feature>
<protein>
    <submittedName>
        <fullName evidence="2">Uncharacterized protein</fullName>
    </submittedName>
</protein>
<dbReference type="Proteomes" id="UP001175226">
    <property type="component" value="Unassembled WGS sequence"/>
</dbReference>
<organism evidence="2 3">
    <name type="scientific">Armillaria borealis</name>
    <dbReference type="NCBI Taxonomy" id="47425"/>
    <lineage>
        <taxon>Eukaryota</taxon>
        <taxon>Fungi</taxon>
        <taxon>Dikarya</taxon>
        <taxon>Basidiomycota</taxon>
        <taxon>Agaricomycotina</taxon>
        <taxon>Agaricomycetes</taxon>
        <taxon>Agaricomycetidae</taxon>
        <taxon>Agaricales</taxon>
        <taxon>Marasmiineae</taxon>
        <taxon>Physalacriaceae</taxon>
        <taxon>Armillaria</taxon>
    </lineage>
</organism>
<evidence type="ECO:0000313" key="2">
    <source>
        <dbReference type="EMBL" id="KAK0450274.1"/>
    </source>
</evidence>
<proteinExistence type="predicted"/>
<dbReference type="AlphaFoldDB" id="A0AA39MY17"/>
<gene>
    <name evidence="2" type="ORF">EV421DRAFT_1732432</name>
</gene>
<feature type="region of interest" description="Disordered" evidence="1">
    <location>
        <begin position="332"/>
        <end position="351"/>
    </location>
</feature>
<keyword evidence="3" id="KW-1185">Reference proteome</keyword>
<reference evidence="2" key="1">
    <citation type="submission" date="2023-06" db="EMBL/GenBank/DDBJ databases">
        <authorList>
            <consortium name="Lawrence Berkeley National Laboratory"/>
            <person name="Ahrendt S."/>
            <person name="Sahu N."/>
            <person name="Indic B."/>
            <person name="Wong-Bajracharya J."/>
            <person name="Merenyi Z."/>
            <person name="Ke H.-M."/>
            <person name="Monk M."/>
            <person name="Kocsube S."/>
            <person name="Drula E."/>
            <person name="Lipzen A."/>
            <person name="Balint B."/>
            <person name="Henrissat B."/>
            <person name="Andreopoulos B."/>
            <person name="Martin F.M."/>
            <person name="Harder C.B."/>
            <person name="Rigling D."/>
            <person name="Ford K.L."/>
            <person name="Foster G.D."/>
            <person name="Pangilinan J."/>
            <person name="Papanicolaou A."/>
            <person name="Barry K."/>
            <person name="LaButti K."/>
            <person name="Viragh M."/>
            <person name="Koriabine M."/>
            <person name="Yan M."/>
            <person name="Riley R."/>
            <person name="Champramary S."/>
            <person name="Plett K.L."/>
            <person name="Tsai I.J."/>
            <person name="Slot J."/>
            <person name="Sipos G."/>
            <person name="Plett J."/>
            <person name="Nagy L.G."/>
            <person name="Grigoriev I.V."/>
        </authorList>
    </citation>
    <scope>NUCLEOTIDE SEQUENCE</scope>
    <source>
        <strain evidence="2">FPL87.14</strain>
    </source>
</reference>
<sequence length="501" mass="53611">MAPFESSTHRRRLFNYREYVGGNYFSEAFGWKGFSGNGHVLTAVHPSPGGSADAAPEASLIVVVDKVGGWKKEFGPMKSAKFNLALGEPQDVGFAKDWTNAVGRLNGAISQLSGSGKLRSCIETENHSTQIRFSAPVFEPLDNAQEPGTNVLDTVIQKWQVDPEDQEALNALKTSYRVTPLRVFDIDDNPVRAENMASLLKGALAEVHFSIRHWNIQRKGQVPQQSFSCSINQICVLKRAPPPPPSPYKSSSCPYRPAPMLPGPAPLLPAVELPPTGRTATAFGARLNFTQLPTPPDDIAKFWEITTVSPIQPESQGARPVPVIRPGQENIPILPSTLPNPANRGPLSLDPRTRTSQSLGMGHTAGRMQNLNAFTGSFNFNAPFRPQGVRPEQEIESTGNPIAAVDVNGVLGAALEESVSDTPNDGEVGPEPVATPENGVSGNPISEVGSGPQGPLTIRVPPAKKGVQEATKSGASRVHGKRKADSDVDSRAATKQRTEGA</sequence>
<feature type="region of interest" description="Disordered" evidence="1">
    <location>
        <begin position="418"/>
        <end position="501"/>
    </location>
</feature>
<dbReference type="EMBL" id="JAUEPT010000007">
    <property type="protein sequence ID" value="KAK0450274.1"/>
    <property type="molecule type" value="Genomic_DNA"/>
</dbReference>
<name>A0AA39MY17_9AGAR</name>
<evidence type="ECO:0000256" key="1">
    <source>
        <dbReference type="SAM" id="MobiDB-lite"/>
    </source>
</evidence>
<comment type="caution">
    <text evidence="2">The sequence shown here is derived from an EMBL/GenBank/DDBJ whole genome shotgun (WGS) entry which is preliminary data.</text>
</comment>
<accession>A0AA39MY17</accession>
<evidence type="ECO:0000313" key="3">
    <source>
        <dbReference type="Proteomes" id="UP001175226"/>
    </source>
</evidence>